<evidence type="ECO:0000256" key="4">
    <source>
        <dbReference type="ARBA" id="ARBA00023163"/>
    </source>
</evidence>
<dbReference type="EMBL" id="CP020083">
    <property type="protein sequence ID" value="ASR51429.1"/>
    <property type="molecule type" value="Genomic_DNA"/>
</dbReference>
<reference evidence="6 7" key="1">
    <citation type="submission" date="2017-03" db="EMBL/GenBank/DDBJ databases">
        <title>Complete genome sequence of Blastomonas fulva degrading microcsystin LR.</title>
        <authorList>
            <person name="Lee H.-g."/>
            <person name="Jin L."/>
            <person name="oh H.-M."/>
        </authorList>
    </citation>
    <scope>NUCLEOTIDE SEQUENCE [LARGE SCALE GENOMIC DNA]</scope>
    <source>
        <strain evidence="6 7">T2</strain>
    </source>
</reference>
<dbReference type="PRINTS" id="PR00039">
    <property type="entry name" value="HTHLYSR"/>
</dbReference>
<dbReference type="SUPFAM" id="SSF46785">
    <property type="entry name" value="Winged helix' DNA-binding domain"/>
    <property type="match status" value="1"/>
</dbReference>
<evidence type="ECO:0000256" key="1">
    <source>
        <dbReference type="ARBA" id="ARBA00009437"/>
    </source>
</evidence>
<gene>
    <name evidence="6" type="ORF">B5J99_08120</name>
</gene>
<evidence type="ECO:0000313" key="6">
    <source>
        <dbReference type="EMBL" id="ASR51429.1"/>
    </source>
</evidence>
<dbReference type="PANTHER" id="PTHR30537:SF1">
    <property type="entry name" value="HTH-TYPE TRANSCRIPTIONAL REGULATOR PGRR"/>
    <property type="match status" value="1"/>
</dbReference>
<protein>
    <recommendedName>
        <fullName evidence="5">HTH lysR-type domain-containing protein</fullName>
    </recommendedName>
</protein>
<dbReference type="Pfam" id="PF03466">
    <property type="entry name" value="LysR_substrate"/>
    <property type="match status" value="1"/>
</dbReference>
<feature type="domain" description="HTH lysR-type" evidence="5">
    <location>
        <begin position="1"/>
        <end position="61"/>
    </location>
</feature>
<dbReference type="GeneID" id="303485532"/>
<sequence>MDRDRWSGLAIFAEIVDAGSFARAAERLGLSASALSHAMRSLETKLGVRLLDRTTRSLAPTLAGEALLASLRPAIASVTRALDDLDNARDTPAGRIRVSAHRVAAVYAILPRLTDFARNFPDIAVELVVDDGFVDIVAERFDCGVRHAQALQGDMISVRLGDPVPLVYVASPAYLDGQAAPTSPSDLDDHRCLCYRYTSSGVVHRWGFERDGRSFERTIRGDFTTNDIDVLRDAAVSGLGIACLPLPHAALQLAAGTLIEVLSGWAPTLPPNHLYYPSRRQATAAFRVFVDAMRADPADG</sequence>
<keyword evidence="4" id="KW-0804">Transcription</keyword>
<dbReference type="PANTHER" id="PTHR30537">
    <property type="entry name" value="HTH-TYPE TRANSCRIPTIONAL REGULATOR"/>
    <property type="match status" value="1"/>
</dbReference>
<keyword evidence="2" id="KW-0805">Transcription regulation</keyword>
<keyword evidence="3" id="KW-0238">DNA-binding</keyword>
<evidence type="ECO:0000259" key="5">
    <source>
        <dbReference type="PROSITE" id="PS50931"/>
    </source>
</evidence>
<name>A0ABM6M6F1_9SPHN</name>
<evidence type="ECO:0000313" key="7">
    <source>
        <dbReference type="Proteomes" id="UP000258016"/>
    </source>
</evidence>
<dbReference type="InterPro" id="IPR000847">
    <property type="entry name" value="LysR_HTH_N"/>
</dbReference>
<organism evidence="6 7">
    <name type="scientific">Blastomonas fulva</name>
    <dbReference type="NCBI Taxonomy" id="1550728"/>
    <lineage>
        <taxon>Bacteria</taxon>
        <taxon>Pseudomonadati</taxon>
        <taxon>Pseudomonadota</taxon>
        <taxon>Alphaproteobacteria</taxon>
        <taxon>Sphingomonadales</taxon>
        <taxon>Sphingomonadaceae</taxon>
        <taxon>Blastomonas</taxon>
    </lineage>
</organism>
<dbReference type="Pfam" id="PF00126">
    <property type="entry name" value="HTH_1"/>
    <property type="match status" value="1"/>
</dbReference>
<dbReference type="CDD" id="cd08474">
    <property type="entry name" value="PBP2_CrgA_like_5"/>
    <property type="match status" value="1"/>
</dbReference>
<evidence type="ECO:0000256" key="2">
    <source>
        <dbReference type="ARBA" id="ARBA00023015"/>
    </source>
</evidence>
<dbReference type="Proteomes" id="UP000258016">
    <property type="component" value="Chromosome"/>
</dbReference>
<dbReference type="InterPro" id="IPR058163">
    <property type="entry name" value="LysR-type_TF_proteobact-type"/>
</dbReference>
<proteinExistence type="inferred from homology"/>
<comment type="similarity">
    <text evidence="1">Belongs to the LysR transcriptional regulatory family.</text>
</comment>
<dbReference type="SUPFAM" id="SSF53850">
    <property type="entry name" value="Periplasmic binding protein-like II"/>
    <property type="match status" value="1"/>
</dbReference>
<dbReference type="RefSeq" id="WP_117352109.1">
    <property type="nucleotide sequence ID" value="NZ_CP020083.1"/>
</dbReference>
<evidence type="ECO:0000256" key="3">
    <source>
        <dbReference type="ARBA" id="ARBA00023125"/>
    </source>
</evidence>
<dbReference type="PROSITE" id="PS50931">
    <property type="entry name" value="HTH_LYSR"/>
    <property type="match status" value="1"/>
</dbReference>
<dbReference type="Gene3D" id="3.40.190.290">
    <property type="match status" value="1"/>
</dbReference>
<keyword evidence="7" id="KW-1185">Reference proteome</keyword>
<dbReference type="InterPro" id="IPR005119">
    <property type="entry name" value="LysR_subst-bd"/>
</dbReference>
<dbReference type="Gene3D" id="1.10.10.10">
    <property type="entry name" value="Winged helix-like DNA-binding domain superfamily/Winged helix DNA-binding domain"/>
    <property type="match status" value="1"/>
</dbReference>
<dbReference type="InterPro" id="IPR036388">
    <property type="entry name" value="WH-like_DNA-bd_sf"/>
</dbReference>
<accession>A0ABM6M6F1</accession>
<dbReference type="InterPro" id="IPR036390">
    <property type="entry name" value="WH_DNA-bd_sf"/>
</dbReference>